<dbReference type="EMBL" id="LS398110">
    <property type="protein sequence ID" value="SPP92706.1"/>
    <property type="molecule type" value="Genomic_DNA"/>
</dbReference>
<reference evidence="2 3" key="1">
    <citation type="submission" date="2018-03" db="EMBL/GenBank/DDBJ databases">
        <authorList>
            <person name="Gully D."/>
        </authorList>
    </citation>
    <scope>NUCLEOTIDE SEQUENCE [LARGE SCALE GENOMIC DNA]</scope>
    <source>
        <strain evidence="2">ORS3257</strain>
    </source>
</reference>
<evidence type="ECO:0000256" key="1">
    <source>
        <dbReference type="SAM" id="MobiDB-lite"/>
    </source>
</evidence>
<gene>
    <name evidence="2" type="ORF">BRAD3257_1579</name>
</gene>
<dbReference type="Pfam" id="PF20084">
    <property type="entry name" value="TrbK"/>
    <property type="match status" value="1"/>
</dbReference>
<evidence type="ECO:0000313" key="3">
    <source>
        <dbReference type="Proteomes" id="UP000246085"/>
    </source>
</evidence>
<evidence type="ECO:0008006" key="4">
    <source>
        <dbReference type="Google" id="ProtNLM"/>
    </source>
</evidence>
<proteinExistence type="predicted"/>
<dbReference type="NCBIfam" id="TIGR04360">
    <property type="entry name" value="other_trbK"/>
    <property type="match status" value="1"/>
</dbReference>
<dbReference type="RefSeq" id="WP_122401274.1">
    <property type="nucleotide sequence ID" value="NZ_LS398110.1"/>
</dbReference>
<feature type="region of interest" description="Disordered" evidence="1">
    <location>
        <begin position="83"/>
        <end position="125"/>
    </location>
</feature>
<organism evidence="2 3">
    <name type="scientific">Bradyrhizobium vignae</name>
    <dbReference type="NCBI Taxonomy" id="1549949"/>
    <lineage>
        <taxon>Bacteria</taxon>
        <taxon>Pseudomonadati</taxon>
        <taxon>Pseudomonadota</taxon>
        <taxon>Alphaproteobacteria</taxon>
        <taxon>Hyphomicrobiales</taxon>
        <taxon>Nitrobacteraceae</taxon>
        <taxon>Bradyrhizobium</taxon>
    </lineage>
</organism>
<dbReference type="InterPro" id="IPR027587">
    <property type="entry name" value="TrbK"/>
</dbReference>
<dbReference type="PROSITE" id="PS51257">
    <property type="entry name" value="PROKAR_LIPOPROTEIN"/>
    <property type="match status" value="1"/>
</dbReference>
<dbReference type="KEGG" id="bvz:BRAD3257_1579"/>
<sequence>MNDIRAFKALSLLATIGVLVVTACTIQLRGGEDAPRSHNAEQTIDATSSDLARCRSVTAEETVGYQHCRQLWAENRRRFFGKKTHAAVPDQEDPAAGLAPAPKDQSRIPQGYPQPQPATPEANRP</sequence>
<dbReference type="AlphaFoldDB" id="A0A2U3PUA3"/>
<dbReference type="Proteomes" id="UP000246085">
    <property type="component" value="Chromosome BRAD3257"/>
</dbReference>
<protein>
    <recommendedName>
        <fullName evidence="4">Conjugative transfer region protein TrbK</fullName>
    </recommendedName>
</protein>
<accession>A0A2U3PUA3</accession>
<evidence type="ECO:0000313" key="2">
    <source>
        <dbReference type="EMBL" id="SPP92706.1"/>
    </source>
</evidence>
<name>A0A2U3PUA3_9BRAD</name>